<keyword evidence="2" id="KW-1185">Reference proteome</keyword>
<accession>A0A2H5BH31</accession>
<dbReference type="Proteomes" id="UP000240962">
    <property type="component" value="Segment"/>
</dbReference>
<dbReference type="EMBL" id="MG649967">
    <property type="protein sequence ID" value="AUG85302.1"/>
    <property type="molecule type" value="Genomic_DNA"/>
</dbReference>
<proteinExistence type="predicted"/>
<reference evidence="2" key="1">
    <citation type="submission" date="2017-12" db="EMBL/GenBank/DDBJ databases">
        <authorList>
            <person name="Page C.L."/>
            <person name="McFadden E.F."/>
            <person name="Syed A.X."/>
            <person name="Lafty E.M."/>
            <person name="Hyatt D.A."/>
            <person name="Farronato D.M."/>
            <person name="Dong S.Z."/>
            <person name="Apostolopoulos E.L."/>
            <person name="Broussard G.W."/>
        </authorList>
    </citation>
    <scope>NUCLEOTIDE SEQUENCE [LARGE SCALE GENOMIC DNA]</scope>
</reference>
<protein>
    <submittedName>
        <fullName evidence="1">Uncharacterized protein</fullName>
    </submittedName>
</protein>
<organism evidence="1 2">
    <name type="scientific">Vibrio phage Thalassa</name>
    <dbReference type="NCBI Taxonomy" id="2570301"/>
    <lineage>
        <taxon>Viruses</taxon>
        <taxon>Duplodnaviria</taxon>
        <taxon>Heunggongvirae</taxon>
        <taxon>Uroviricota</taxon>
        <taxon>Caudoviricetes</taxon>
        <taxon>Demerecviridae</taxon>
        <taxon>Ermolyevavirinae</taxon>
        <taxon>Thalassavirus</taxon>
        <taxon>Thalassavirus thalassa</taxon>
    </lineage>
</organism>
<evidence type="ECO:0000313" key="2">
    <source>
        <dbReference type="Proteomes" id="UP000240962"/>
    </source>
</evidence>
<sequence>MEEFYKAALLMKKYCKGYWHTDSAISPIVNEEHFKNLVPGTPISDALIEEYNKVKEHPYKRPKIRHILQQIIADDILTYKI</sequence>
<evidence type="ECO:0000313" key="1">
    <source>
        <dbReference type="EMBL" id="AUG85302.1"/>
    </source>
</evidence>
<gene>
    <name evidence="1" type="ORF">THALASSA_109</name>
</gene>
<name>A0A2H5BH31_9CAUD</name>